<dbReference type="EC" id="3.1.4.-" evidence="2"/>
<dbReference type="SUPFAM" id="SSF56300">
    <property type="entry name" value="Metallo-dependent phosphatases"/>
    <property type="match status" value="1"/>
</dbReference>
<dbReference type="GO" id="GO:0016787">
    <property type="term" value="F:hydrolase activity"/>
    <property type="evidence" value="ECO:0007669"/>
    <property type="project" value="UniProtKB-UniRule"/>
</dbReference>
<dbReference type="NCBIfam" id="TIGR00040">
    <property type="entry name" value="yfcE"/>
    <property type="match status" value="1"/>
</dbReference>
<comment type="caution">
    <text evidence="4">The sequence shown here is derived from an EMBL/GenBank/DDBJ whole genome shotgun (WGS) entry which is preliminary data.</text>
</comment>
<dbReference type="GO" id="GO:0046872">
    <property type="term" value="F:metal ion binding"/>
    <property type="evidence" value="ECO:0007669"/>
    <property type="project" value="UniProtKB-KW"/>
</dbReference>
<dbReference type="RefSeq" id="WP_160918635.1">
    <property type="nucleotide sequence ID" value="NZ_WMEY01000002.1"/>
</dbReference>
<evidence type="ECO:0000256" key="1">
    <source>
        <dbReference type="ARBA" id="ARBA00008950"/>
    </source>
</evidence>
<name>A0A845EWF5_9BACL</name>
<dbReference type="CDD" id="cd00841">
    <property type="entry name" value="MPP_YfcE"/>
    <property type="match status" value="1"/>
</dbReference>
<evidence type="ECO:0000256" key="2">
    <source>
        <dbReference type="RuleBase" id="RU362039"/>
    </source>
</evidence>
<dbReference type="Pfam" id="PF12850">
    <property type="entry name" value="Metallophos_2"/>
    <property type="match status" value="1"/>
</dbReference>
<sequence>MKVLVVSDNHSSDEELHHLVERHKHEVECMIHCGDSEFDYDAEEMLPFQVRVRGNCDFDDRYPDELVQTVGNKTIFATHGHLYNVKMTLMKLHYKAKEVQADLVCFGHSHEVLTVFEEGTLFLNPGSVKLPRKPAIQTYAIVEWTSDAIEVTYHDENGKVIEEISSTFTLS</sequence>
<dbReference type="Gene3D" id="3.60.21.10">
    <property type="match status" value="1"/>
</dbReference>
<gene>
    <name evidence="4" type="ORF">GLW07_05800</name>
</gene>
<proteinExistence type="inferred from homology"/>
<dbReference type="PANTHER" id="PTHR11124">
    <property type="entry name" value="VACUOLAR SORTING PROTEIN VPS29"/>
    <property type="match status" value="1"/>
</dbReference>
<organism evidence="4 5">
    <name type="scientific">Guptibacillus hwajinpoensis</name>
    <dbReference type="NCBI Taxonomy" id="208199"/>
    <lineage>
        <taxon>Bacteria</taxon>
        <taxon>Bacillati</taxon>
        <taxon>Bacillota</taxon>
        <taxon>Bacilli</taxon>
        <taxon>Bacillales</taxon>
        <taxon>Guptibacillaceae</taxon>
        <taxon>Guptibacillus</taxon>
    </lineage>
</organism>
<keyword evidence="2" id="KW-0479">Metal-binding</keyword>
<comment type="similarity">
    <text evidence="1 2">Belongs to the metallophosphoesterase superfamily. YfcE family.</text>
</comment>
<dbReference type="Proteomes" id="UP000447833">
    <property type="component" value="Unassembled WGS sequence"/>
</dbReference>
<evidence type="ECO:0000313" key="5">
    <source>
        <dbReference type="Proteomes" id="UP000447833"/>
    </source>
</evidence>
<dbReference type="InterPro" id="IPR029052">
    <property type="entry name" value="Metallo-depent_PP-like"/>
</dbReference>
<protein>
    <recommendedName>
        <fullName evidence="2">Phosphoesterase</fullName>
        <ecNumber evidence="2">3.1.4.-</ecNumber>
    </recommendedName>
</protein>
<dbReference type="InterPro" id="IPR024654">
    <property type="entry name" value="Calcineurin-like_PHP_lpxH"/>
</dbReference>
<evidence type="ECO:0000313" key="4">
    <source>
        <dbReference type="EMBL" id="MYL62871.1"/>
    </source>
</evidence>
<comment type="cofactor">
    <cofactor evidence="2">
        <name>a divalent metal cation</name>
        <dbReference type="ChEBI" id="CHEBI:60240"/>
    </cofactor>
</comment>
<reference evidence="4 5" key="1">
    <citation type="submission" date="2019-11" db="EMBL/GenBank/DDBJ databases">
        <title>Genome sequences of 17 halophilic strains isolated from different environments.</title>
        <authorList>
            <person name="Furrow R.E."/>
        </authorList>
    </citation>
    <scope>NUCLEOTIDE SEQUENCE [LARGE SCALE GENOMIC DNA]</scope>
    <source>
        <strain evidence="4 5">22506_14_FS</strain>
    </source>
</reference>
<evidence type="ECO:0000259" key="3">
    <source>
        <dbReference type="Pfam" id="PF12850"/>
    </source>
</evidence>
<dbReference type="AlphaFoldDB" id="A0A845EWF5"/>
<dbReference type="InterPro" id="IPR000979">
    <property type="entry name" value="Phosphodiesterase_MJ0936/Vps29"/>
</dbReference>
<dbReference type="InterPro" id="IPR041802">
    <property type="entry name" value="MPP_YfcE"/>
</dbReference>
<feature type="domain" description="Calcineurin-like phosphoesterase" evidence="3">
    <location>
        <begin position="1"/>
        <end position="146"/>
    </location>
</feature>
<dbReference type="EMBL" id="WMEY01000002">
    <property type="protein sequence ID" value="MYL62871.1"/>
    <property type="molecule type" value="Genomic_DNA"/>
</dbReference>
<accession>A0A845EWF5</accession>